<dbReference type="CDD" id="cd06261">
    <property type="entry name" value="TM_PBP2"/>
    <property type="match status" value="1"/>
</dbReference>
<evidence type="ECO:0000313" key="10">
    <source>
        <dbReference type="Proteomes" id="UP000235739"/>
    </source>
</evidence>
<feature type="domain" description="ABC transmembrane type-1" evidence="8">
    <location>
        <begin position="66"/>
        <end position="255"/>
    </location>
</feature>
<gene>
    <name evidence="9" type="ORF">CIK84_16610</name>
</gene>
<dbReference type="InterPro" id="IPR050366">
    <property type="entry name" value="BP-dependent_transpt_permease"/>
</dbReference>
<dbReference type="Proteomes" id="UP000235739">
    <property type="component" value="Unassembled WGS sequence"/>
</dbReference>
<dbReference type="InterPro" id="IPR000515">
    <property type="entry name" value="MetI-like"/>
</dbReference>
<feature type="transmembrane region" description="Helical" evidence="7">
    <location>
        <begin position="105"/>
        <end position="124"/>
    </location>
</feature>
<evidence type="ECO:0000256" key="3">
    <source>
        <dbReference type="ARBA" id="ARBA00022475"/>
    </source>
</evidence>
<dbReference type="PROSITE" id="PS50928">
    <property type="entry name" value="ABC_TM1"/>
    <property type="match status" value="1"/>
</dbReference>
<dbReference type="PANTHER" id="PTHR43386:SF25">
    <property type="entry name" value="PEPTIDE ABC TRANSPORTER PERMEASE PROTEIN"/>
    <property type="match status" value="1"/>
</dbReference>
<dbReference type="GO" id="GO:0055085">
    <property type="term" value="P:transmembrane transport"/>
    <property type="evidence" value="ECO:0007669"/>
    <property type="project" value="InterPro"/>
</dbReference>
<organism evidence="9 10">
    <name type="scientific">Glutamicibacter arilaitensis</name>
    <dbReference type="NCBI Taxonomy" id="256701"/>
    <lineage>
        <taxon>Bacteria</taxon>
        <taxon>Bacillati</taxon>
        <taxon>Actinomycetota</taxon>
        <taxon>Actinomycetes</taxon>
        <taxon>Micrococcales</taxon>
        <taxon>Micrococcaceae</taxon>
        <taxon>Glutamicibacter</taxon>
    </lineage>
</organism>
<dbReference type="Gene3D" id="1.10.3720.10">
    <property type="entry name" value="MetI-like"/>
    <property type="match status" value="1"/>
</dbReference>
<dbReference type="Pfam" id="PF00528">
    <property type="entry name" value="BPD_transp_1"/>
    <property type="match status" value="1"/>
</dbReference>
<evidence type="ECO:0000256" key="2">
    <source>
        <dbReference type="ARBA" id="ARBA00022448"/>
    </source>
</evidence>
<dbReference type="RefSeq" id="WP_102599076.1">
    <property type="nucleotide sequence ID" value="NZ_JBQDTY010000023.1"/>
</dbReference>
<feature type="transmembrane region" description="Helical" evidence="7">
    <location>
        <begin position="187"/>
        <end position="212"/>
    </location>
</feature>
<evidence type="ECO:0000256" key="4">
    <source>
        <dbReference type="ARBA" id="ARBA00022692"/>
    </source>
</evidence>
<evidence type="ECO:0000256" key="1">
    <source>
        <dbReference type="ARBA" id="ARBA00004651"/>
    </source>
</evidence>
<evidence type="ECO:0000256" key="7">
    <source>
        <dbReference type="RuleBase" id="RU363032"/>
    </source>
</evidence>
<comment type="caution">
    <text evidence="9">The sequence shown here is derived from an EMBL/GenBank/DDBJ whole genome shotgun (WGS) entry which is preliminary data.</text>
</comment>
<keyword evidence="3" id="KW-1003">Cell membrane</keyword>
<name>A0A2N7RYK5_9MICC</name>
<dbReference type="AlphaFoldDB" id="A0A2N7RYK5"/>
<proteinExistence type="inferred from homology"/>
<dbReference type="GO" id="GO:0005886">
    <property type="term" value="C:plasma membrane"/>
    <property type="evidence" value="ECO:0007669"/>
    <property type="project" value="UniProtKB-SubCell"/>
</dbReference>
<dbReference type="EMBL" id="PNQX01000003">
    <property type="protein sequence ID" value="PMQ18976.1"/>
    <property type="molecule type" value="Genomic_DNA"/>
</dbReference>
<evidence type="ECO:0000313" key="9">
    <source>
        <dbReference type="EMBL" id="PMQ18976.1"/>
    </source>
</evidence>
<evidence type="ECO:0000256" key="5">
    <source>
        <dbReference type="ARBA" id="ARBA00022989"/>
    </source>
</evidence>
<dbReference type="SUPFAM" id="SSF161098">
    <property type="entry name" value="MetI-like"/>
    <property type="match status" value="1"/>
</dbReference>
<keyword evidence="4 7" id="KW-0812">Transmembrane</keyword>
<keyword evidence="5 7" id="KW-1133">Transmembrane helix</keyword>
<dbReference type="PANTHER" id="PTHR43386">
    <property type="entry name" value="OLIGOPEPTIDE TRANSPORT SYSTEM PERMEASE PROTEIN APPC"/>
    <property type="match status" value="1"/>
</dbReference>
<accession>A0A2N7RYK5</accession>
<keyword evidence="2 7" id="KW-0813">Transport</keyword>
<comment type="similarity">
    <text evidence="7">Belongs to the binding-protein-dependent transport system permease family.</text>
</comment>
<feature type="transmembrane region" description="Helical" evidence="7">
    <location>
        <begin position="70"/>
        <end position="93"/>
    </location>
</feature>
<feature type="transmembrane region" description="Helical" evidence="7">
    <location>
        <begin position="232"/>
        <end position="255"/>
    </location>
</feature>
<feature type="transmembrane region" description="Helical" evidence="7">
    <location>
        <begin position="130"/>
        <end position="148"/>
    </location>
</feature>
<reference evidence="9 10" key="1">
    <citation type="journal article" date="2017" name="Elife">
        <title>Extensive horizontal gene transfer in cheese-associated bacteria.</title>
        <authorList>
            <person name="Bonham K.S."/>
            <person name="Wolfe B.E."/>
            <person name="Dutton R.J."/>
        </authorList>
    </citation>
    <scope>NUCLEOTIDE SEQUENCE [LARGE SCALE GENOMIC DNA]</scope>
    <source>
        <strain evidence="9 10">JB182</strain>
    </source>
</reference>
<evidence type="ECO:0000259" key="8">
    <source>
        <dbReference type="PROSITE" id="PS50928"/>
    </source>
</evidence>
<keyword evidence="6 7" id="KW-0472">Membrane</keyword>
<protein>
    <submittedName>
        <fullName evidence="9">Peptide ABC transporter permease</fullName>
    </submittedName>
</protein>
<comment type="subcellular location">
    <subcellularLocation>
        <location evidence="1 7">Cell membrane</location>
        <topology evidence="1 7">Multi-pass membrane protein</topology>
    </subcellularLocation>
</comment>
<sequence>MSRAARVLCAAFIALWLLIALAPSVLAPGDPLAINPVEAFQKPGAAHFFGTDESGRDIYTRVIHGARDSLSIGLAATGLGMGLAIILGTVAALSPRWCDEIILRVLEALYAIPSLLMALLIIAFTGPGVGPAIVAVGLSTAPGYARLVRSQIRLLKNSEMLEAATVLGRGTWLLVRNHLVPNALKPLLALVTLGIGQAIIWAAALSFLGLGTPPPAPEWGAMLSAGRTYLHFAWWMSLFPGLAIVFVAAGATMIGRALGAKARAL</sequence>
<dbReference type="InterPro" id="IPR035906">
    <property type="entry name" value="MetI-like_sf"/>
</dbReference>
<evidence type="ECO:0000256" key="6">
    <source>
        <dbReference type="ARBA" id="ARBA00023136"/>
    </source>
</evidence>